<organism evidence="1 2">
    <name type="scientific">Onchocerca volvulus</name>
    <dbReference type="NCBI Taxonomy" id="6282"/>
    <lineage>
        <taxon>Eukaryota</taxon>
        <taxon>Metazoa</taxon>
        <taxon>Ecdysozoa</taxon>
        <taxon>Nematoda</taxon>
        <taxon>Chromadorea</taxon>
        <taxon>Rhabditida</taxon>
        <taxon>Spirurina</taxon>
        <taxon>Spiruromorpha</taxon>
        <taxon>Filarioidea</taxon>
        <taxon>Onchocercidae</taxon>
        <taxon>Onchocerca</taxon>
    </lineage>
</organism>
<evidence type="ECO:0000313" key="1">
    <source>
        <dbReference type="EnsemblMetazoa" id="OVOC6435.1"/>
    </source>
</evidence>
<accession>A0A8R1XYK9</accession>
<reference evidence="1" key="2">
    <citation type="submission" date="2022-06" db="UniProtKB">
        <authorList>
            <consortium name="EnsemblMetazoa"/>
        </authorList>
    </citation>
    <scope>IDENTIFICATION</scope>
</reference>
<dbReference type="AlphaFoldDB" id="A0A8R1XYK9"/>
<dbReference type="EMBL" id="CMVM020000172">
    <property type="status" value="NOT_ANNOTATED_CDS"/>
    <property type="molecule type" value="Genomic_DNA"/>
</dbReference>
<keyword evidence="2" id="KW-1185">Reference proteome</keyword>
<reference evidence="2" key="1">
    <citation type="submission" date="2013-10" db="EMBL/GenBank/DDBJ databases">
        <title>Genome sequencing of Onchocerca volvulus.</title>
        <authorList>
            <person name="Cotton J."/>
            <person name="Tsai J."/>
            <person name="Stanley E."/>
            <person name="Tracey A."/>
            <person name="Holroyd N."/>
            <person name="Lustigman S."/>
            <person name="Berriman M."/>
        </authorList>
    </citation>
    <scope>NUCLEOTIDE SEQUENCE</scope>
</reference>
<evidence type="ECO:0000313" key="2">
    <source>
        <dbReference type="Proteomes" id="UP000024404"/>
    </source>
</evidence>
<protein>
    <submittedName>
        <fullName evidence="1">Uncharacterized protein</fullName>
    </submittedName>
</protein>
<sequence>MAHLEHTFNLYASFKQTSHPRLKTFRPTTPPFVRFTEFNSFITYSIYPEGIFRRNQLLDCSISLSPLYQSQTVR</sequence>
<dbReference type="Proteomes" id="UP000024404">
    <property type="component" value="Unassembled WGS sequence"/>
</dbReference>
<dbReference type="EnsemblMetazoa" id="OVOC6435.1">
    <property type="protein sequence ID" value="OVOC6435.1"/>
    <property type="gene ID" value="WBGene00243244"/>
</dbReference>
<name>A0A8R1XYK9_ONCVO</name>
<proteinExistence type="predicted"/>